<dbReference type="SUPFAM" id="SSF117018">
    <property type="entry name" value="ATP-dependent DNA ligase DNA-binding domain"/>
    <property type="match status" value="1"/>
</dbReference>
<proteinExistence type="predicted"/>
<reference evidence="3" key="2">
    <citation type="journal article" date="2014" name="ISME J.">
        <title>Microbial stratification in low pH oxic and suboxic macroscopic growths along an acid mine drainage.</title>
        <authorList>
            <person name="Mendez-Garcia C."/>
            <person name="Mesa V."/>
            <person name="Sprenger R.R."/>
            <person name="Richter M."/>
            <person name="Diez M.S."/>
            <person name="Solano J."/>
            <person name="Bargiela R."/>
            <person name="Golyshina O.V."/>
            <person name="Manteca A."/>
            <person name="Ramos J.L."/>
            <person name="Gallego J.R."/>
            <person name="Llorente I."/>
            <person name="Martins Dos Santos V.A."/>
            <person name="Jensen O.N."/>
            <person name="Pelaez A.I."/>
            <person name="Sanchez J."/>
            <person name="Ferrer M."/>
        </authorList>
    </citation>
    <scope>NUCLEOTIDE SEQUENCE</scope>
</reference>
<dbReference type="AlphaFoldDB" id="T1CMR5"/>
<organism evidence="3">
    <name type="scientific">mine drainage metagenome</name>
    <dbReference type="NCBI Taxonomy" id="410659"/>
    <lineage>
        <taxon>unclassified sequences</taxon>
        <taxon>metagenomes</taxon>
        <taxon>ecological metagenomes</taxon>
    </lineage>
</organism>
<feature type="non-terminal residue" evidence="3">
    <location>
        <position position="70"/>
    </location>
</feature>
<sequence>MLFSMVVDTFEVISNISKRNEITSTLADLFAKSDSDLKSLVYLVQGKLAPDYEGVESGLSDKSIIKVFAS</sequence>
<evidence type="ECO:0000259" key="2">
    <source>
        <dbReference type="Pfam" id="PF04675"/>
    </source>
</evidence>
<evidence type="ECO:0000256" key="1">
    <source>
        <dbReference type="ARBA" id="ARBA00022598"/>
    </source>
</evidence>
<dbReference type="InterPro" id="IPR036599">
    <property type="entry name" value="DNA_ligase_N_sf"/>
</dbReference>
<dbReference type="GO" id="GO:0006281">
    <property type="term" value="P:DNA repair"/>
    <property type="evidence" value="ECO:0007669"/>
    <property type="project" value="InterPro"/>
</dbReference>
<feature type="domain" description="DNA ligase ATP-dependent N-terminal" evidence="2">
    <location>
        <begin position="3"/>
        <end position="69"/>
    </location>
</feature>
<protein>
    <submittedName>
        <fullName evidence="3">DNA ligase I ATP-dependent Dnl1</fullName>
    </submittedName>
</protein>
<dbReference type="GO" id="GO:0003910">
    <property type="term" value="F:DNA ligase (ATP) activity"/>
    <property type="evidence" value="ECO:0007669"/>
    <property type="project" value="InterPro"/>
</dbReference>
<gene>
    <name evidence="3" type="ORF">B1B_05122</name>
</gene>
<evidence type="ECO:0000313" key="3">
    <source>
        <dbReference type="EMBL" id="EQD70225.1"/>
    </source>
</evidence>
<reference evidence="3" key="1">
    <citation type="submission" date="2013-08" db="EMBL/GenBank/DDBJ databases">
        <authorList>
            <person name="Mendez C."/>
            <person name="Richter M."/>
            <person name="Ferrer M."/>
            <person name="Sanchez J."/>
        </authorList>
    </citation>
    <scope>NUCLEOTIDE SEQUENCE</scope>
</reference>
<dbReference type="InterPro" id="IPR012308">
    <property type="entry name" value="DNA_ligase_ATP-dep_N"/>
</dbReference>
<dbReference type="Gene3D" id="1.10.3260.10">
    <property type="entry name" value="DNA ligase, ATP-dependent, N-terminal domain"/>
    <property type="match status" value="1"/>
</dbReference>
<name>T1CMR5_9ZZZZ</name>
<comment type="caution">
    <text evidence="3">The sequence shown here is derived from an EMBL/GenBank/DDBJ whole genome shotgun (WGS) entry which is preliminary data.</text>
</comment>
<accession>T1CMR5</accession>
<dbReference type="EMBL" id="AUZY01003220">
    <property type="protein sequence ID" value="EQD70225.1"/>
    <property type="molecule type" value="Genomic_DNA"/>
</dbReference>
<dbReference type="GO" id="GO:0003677">
    <property type="term" value="F:DNA binding"/>
    <property type="evidence" value="ECO:0007669"/>
    <property type="project" value="InterPro"/>
</dbReference>
<dbReference type="GO" id="GO:0006310">
    <property type="term" value="P:DNA recombination"/>
    <property type="evidence" value="ECO:0007669"/>
    <property type="project" value="InterPro"/>
</dbReference>
<dbReference type="Pfam" id="PF04675">
    <property type="entry name" value="DNA_ligase_A_N"/>
    <property type="match status" value="1"/>
</dbReference>
<keyword evidence="1 3" id="KW-0436">Ligase</keyword>